<evidence type="ECO:0000313" key="3">
    <source>
        <dbReference type="Proteomes" id="UP001209878"/>
    </source>
</evidence>
<dbReference type="Proteomes" id="UP001209878">
    <property type="component" value="Unassembled WGS sequence"/>
</dbReference>
<evidence type="ECO:0000313" key="2">
    <source>
        <dbReference type="EMBL" id="KAK2181041.1"/>
    </source>
</evidence>
<dbReference type="EMBL" id="JAODUO010000414">
    <property type="protein sequence ID" value="KAK2181041.1"/>
    <property type="molecule type" value="Genomic_DNA"/>
</dbReference>
<dbReference type="InterPro" id="IPR006202">
    <property type="entry name" value="Neur_chan_lig-bd"/>
</dbReference>
<dbReference type="Gene3D" id="2.70.170.10">
    <property type="entry name" value="Neurotransmitter-gated ion-channel ligand-binding domain"/>
    <property type="match status" value="1"/>
</dbReference>
<sequence length="93" mass="10634">MTNYSKYGRPISDVTQPVNVYISFYLTQLMSLEEKNQILTTFGWLETKLRKDTDASCGPDLRDAEHGKNSVLNAAFWSRFNDLTPRGLSSRIN</sequence>
<accession>A0AAD9L0Y7</accession>
<keyword evidence="3" id="KW-1185">Reference proteome</keyword>
<organism evidence="2 3">
    <name type="scientific">Ridgeia piscesae</name>
    <name type="common">Tubeworm</name>
    <dbReference type="NCBI Taxonomy" id="27915"/>
    <lineage>
        <taxon>Eukaryota</taxon>
        <taxon>Metazoa</taxon>
        <taxon>Spiralia</taxon>
        <taxon>Lophotrochozoa</taxon>
        <taxon>Annelida</taxon>
        <taxon>Polychaeta</taxon>
        <taxon>Sedentaria</taxon>
        <taxon>Canalipalpata</taxon>
        <taxon>Sabellida</taxon>
        <taxon>Siboglinidae</taxon>
        <taxon>Ridgeia</taxon>
    </lineage>
</organism>
<dbReference type="InterPro" id="IPR036734">
    <property type="entry name" value="Neur_chan_lig-bd_sf"/>
</dbReference>
<dbReference type="GO" id="GO:0005230">
    <property type="term" value="F:extracellular ligand-gated monoatomic ion channel activity"/>
    <property type="evidence" value="ECO:0007669"/>
    <property type="project" value="InterPro"/>
</dbReference>
<proteinExistence type="predicted"/>
<feature type="domain" description="Neurotransmitter-gated ion-channel ligand-binding" evidence="1">
    <location>
        <begin position="1"/>
        <end position="48"/>
    </location>
</feature>
<reference evidence="2" key="1">
    <citation type="journal article" date="2023" name="Mol. Biol. Evol.">
        <title>Third-Generation Sequencing Reveals the Adaptive Role of the Epigenome in Three Deep-Sea Polychaetes.</title>
        <authorList>
            <person name="Perez M."/>
            <person name="Aroh O."/>
            <person name="Sun Y."/>
            <person name="Lan Y."/>
            <person name="Juniper S.K."/>
            <person name="Young C.R."/>
            <person name="Angers B."/>
            <person name="Qian P.Y."/>
        </authorList>
    </citation>
    <scope>NUCLEOTIDE SEQUENCE</scope>
    <source>
        <strain evidence="2">R07B-5</strain>
    </source>
</reference>
<gene>
    <name evidence="2" type="ORF">NP493_414g02036</name>
</gene>
<dbReference type="AlphaFoldDB" id="A0AAD9L0Y7"/>
<dbReference type="GO" id="GO:0016020">
    <property type="term" value="C:membrane"/>
    <property type="evidence" value="ECO:0007669"/>
    <property type="project" value="InterPro"/>
</dbReference>
<comment type="caution">
    <text evidence="2">The sequence shown here is derived from an EMBL/GenBank/DDBJ whole genome shotgun (WGS) entry which is preliminary data.</text>
</comment>
<evidence type="ECO:0000259" key="1">
    <source>
        <dbReference type="Pfam" id="PF02931"/>
    </source>
</evidence>
<protein>
    <recommendedName>
        <fullName evidence="1">Neurotransmitter-gated ion-channel ligand-binding domain-containing protein</fullName>
    </recommendedName>
</protein>
<dbReference type="Pfam" id="PF02931">
    <property type="entry name" value="Neur_chan_LBD"/>
    <property type="match status" value="1"/>
</dbReference>
<name>A0AAD9L0Y7_RIDPI</name>
<dbReference type="SUPFAM" id="SSF63712">
    <property type="entry name" value="Nicotinic receptor ligand binding domain-like"/>
    <property type="match status" value="1"/>
</dbReference>